<dbReference type="GO" id="GO:0005840">
    <property type="term" value="C:ribosome"/>
    <property type="evidence" value="ECO:0007669"/>
    <property type="project" value="UniProtKB-KW"/>
</dbReference>
<proteinExistence type="inferred from homology"/>
<dbReference type="InterPro" id="IPR001976">
    <property type="entry name" value="Ribosomal_eS24"/>
</dbReference>
<sequence length="154" mass="17609">MADNSAPITLRTRKFITNRLLSRRQFVLDVLHPSRPNVPKSELQEKLATLYKADKNCVVLFGFRTHFGGGKSTGFTLIYDDESSQKKFEPKHRLIRVGSPSARQTAFLILRFQNGIAPKVERPSRKLRHERKNRAKKVRGTKKTKAAEPPKKGK</sequence>
<evidence type="ECO:0000256" key="2">
    <source>
        <dbReference type="ARBA" id="ARBA00022980"/>
    </source>
</evidence>
<comment type="similarity">
    <text evidence="1 4">Belongs to the eukaryotic ribosomal protein eS24 family.</text>
</comment>
<evidence type="ECO:0000256" key="6">
    <source>
        <dbReference type="SAM" id="MobiDB-lite"/>
    </source>
</evidence>
<keyword evidence="8" id="KW-1185">Reference proteome</keyword>
<dbReference type="InterPro" id="IPR018098">
    <property type="entry name" value="Ribosomal_eS24_CS"/>
</dbReference>
<name>A0A8I3AF75_9AGAM</name>
<accession>A0A8I3AF75</accession>
<feature type="compositionally biased region" description="Basic and acidic residues" evidence="6">
    <location>
        <begin position="145"/>
        <end position="154"/>
    </location>
</feature>
<keyword evidence="2 4" id="KW-0689">Ribosomal protein</keyword>
<evidence type="ECO:0000256" key="4">
    <source>
        <dbReference type="RuleBase" id="RU004381"/>
    </source>
</evidence>
<protein>
    <recommendedName>
        <fullName evidence="5">40S ribosomal protein S24</fullName>
    </recommendedName>
</protein>
<dbReference type="PROSITE" id="PS00529">
    <property type="entry name" value="RIBOSOMAL_S24E"/>
    <property type="match status" value="1"/>
</dbReference>
<dbReference type="OrthoDB" id="5571754at2759"/>
<reference evidence="7" key="1">
    <citation type="submission" date="2021-03" db="EMBL/GenBank/DDBJ databases">
        <title>Evolutionary innovations through gain and loss of genes in the ectomycorrhizal Boletales.</title>
        <authorList>
            <person name="Wu G."/>
            <person name="Miyauchi S."/>
            <person name="Morin E."/>
            <person name="Yang Z.-L."/>
            <person name="Xu J."/>
            <person name="Martin F.M."/>
        </authorList>
    </citation>
    <scope>NUCLEOTIDE SEQUENCE</scope>
    <source>
        <strain evidence="7">BR01</strain>
    </source>
</reference>
<evidence type="ECO:0000256" key="1">
    <source>
        <dbReference type="ARBA" id="ARBA00009680"/>
    </source>
</evidence>
<keyword evidence="3 4" id="KW-0687">Ribonucleoprotein</keyword>
<dbReference type="AlphaFoldDB" id="A0A8I3AF75"/>
<dbReference type="InterPro" id="IPR053709">
    <property type="entry name" value="eRP_eS24_sf"/>
</dbReference>
<dbReference type="GO" id="GO:1990904">
    <property type="term" value="C:ribonucleoprotein complex"/>
    <property type="evidence" value="ECO:0007669"/>
    <property type="project" value="UniProtKB-KW"/>
</dbReference>
<evidence type="ECO:0000313" key="7">
    <source>
        <dbReference type="EMBL" id="KAG6381183.1"/>
    </source>
</evidence>
<dbReference type="GO" id="GO:0006412">
    <property type="term" value="P:translation"/>
    <property type="evidence" value="ECO:0007669"/>
    <property type="project" value="InterPro"/>
</dbReference>
<feature type="compositionally biased region" description="Basic residues" evidence="6">
    <location>
        <begin position="125"/>
        <end position="144"/>
    </location>
</feature>
<dbReference type="Gene3D" id="3.30.70.3370">
    <property type="match status" value="1"/>
</dbReference>
<evidence type="ECO:0000256" key="5">
    <source>
        <dbReference type="RuleBase" id="RU004383"/>
    </source>
</evidence>
<evidence type="ECO:0000313" key="8">
    <source>
        <dbReference type="Proteomes" id="UP000683000"/>
    </source>
</evidence>
<dbReference type="SUPFAM" id="SSF54189">
    <property type="entry name" value="Ribosomal proteins S24e, L23 and L15e"/>
    <property type="match status" value="1"/>
</dbReference>
<organism evidence="7 8">
    <name type="scientific">Boletus reticuloceps</name>
    <dbReference type="NCBI Taxonomy" id="495285"/>
    <lineage>
        <taxon>Eukaryota</taxon>
        <taxon>Fungi</taxon>
        <taxon>Dikarya</taxon>
        <taxon>Basidiomycota</taxon>
        <taxon>Agaricomycotina</taxon>
        <taxon>Agaricomycetes</taxon>
        <taxon>Agaricomycetidae</taxon>
        <taxon>Boletales</taxon>
        <taxon>Boletineae</taxon>
        <taxon>Boletaceae</taxon>
        <taxon>Boletoideae</taxon>
        <taxon>Boletus</taxon>
    </lineage>
</organism>
<feature type="region of interest" description="Disordered" evidence="6">
    <location>
        <begin position="120"/>
        <end position="154"/>
    </location>
</feature>
<comment type="caution">
    <text evidence="7">The sequence shown here is derived from an EMBL/GenBank/DDBJ whole genome shotgun (WGS) entry which is preliminary data.</text>
</comment>
<evidence type="ECO:0000256" key="3">
    <source>
        <dbReference type="ARBA" id="ARBA00023274"/>
    </source>
</evidence>
<dbReference type="Pfam" id="PF01282">
    <property type="entry name" value="Ribosomal_S24e"/>
    <property type="match status" value="1"/>
</dbReference>
<gene>
    <name evidence="7" type="ORF">JVT61DRAFT_5585</name>
</gene>
<dbReference type="Proteomes" id="UP000683000">
    <property type="component" value="Unassembled WGS sequence"/>
</dbReference>
<dbReference type="EMBL" id="JAGFBS010000002">
    <property type="protein sequence ID" value="KAG6381183.1"/>
    <property type="molecule type" value="Genomic_DNA"/>
</dbReference>
<dbReference type="PANTHER" id="PTHR10496">
    <property type="entry name" value="40S RIBOSOMAL PROTEIN S24"/>
    <property type="match status" value="1"/>
</dbReference>
<dbReference type="HAMAP" id="MF_00545">
    <property type="entry name" value="Ribosomal_eS24"/>
    <property type="match status" value="1"/>
</dbReference>
<dbReference type="GO" id="GO:0003735">
    <property type="term" value="F:structural constituent of ribosome"/>
    <property type="evidence" value="ECO:0007669"/>
    <property type="project" value="InterPro"/>
</dbReference>
<dbReference type="InterPro" id="IPR012678">
    <property type="entry name" value="Ribosomal_uL23/eL15/eS24_sf"/>
</dbReference>